<keyword evidence="13 16" id="KW-0012">Acyltransferase</keyword>
<feature type="transmembrane region" description="Helical" evidence="14">
    <location>
        <begin position="51"/>
        <end position="79"/>
    </location>
</feature>
<evidence type="ECO:0000256" key="4">
    <source>
        <dbReference type="ARBA" id="ARBA00005420"/>
    </source>
</evidence>
<proteinExistence type="inferred from homology"/>
<organism evidence="16">
    <name type="scientific">Aceria tosichella</name>
    <name type="common">wheat curl mite</name>
    <dbReference type="NCBI Taxonomy" id="561515"/>
    <lineage>
        <taxon>Eukaryota</taxon>
        <taxon>Metazoa</taxon>
        <taxon>Ecdysozoa</taxon>
        <taxon>Arthropoda</taxon>
        <taxon>Chelicerata</taxon>
        <taxon>Arachnida</taxon>
        <taxon>Acari</taxon>
        <taxon>Acariformes</taxon>
        <taxon>Trombidiformes</taxon>
        <taxon>Prostigmata</taxon>
        <taxon>Eupodina</taxon>
        <taxon>Eriophyoidea</taxon>
        <taxon>Eriophyidae</taxon>
        <taxon>Eriophyinae</taxon>
        <taxon>Aceriini</taxon>
        <taxon>Aceria</taxon>
    </lineage>
</organism>
<evidence type="ECO:0000256" key="6">
    <source>
        <dbReference type="ARBA" id="ARBA00022679"/>
    </source>
</evidence>
<evidence type="ECO:0000313" key="16">
    <source>
        <dbReference type="EMBL" id="MDE45652.1"/>
    </source>
</evidence>
<dbReference type="EMBL" id="GGYP01000881">
    <property type="protein sequence ID" value="MDE45652.1"/>
    <property type="molecule type" value="Transcribed_RNA"/>
</dbReference>
<comment type="pathway">
    <text evidence="3">Lipid metabolism.</text>
</comment>
<evidence type="ECO:0000256" key="14">
    <source>
        <dbReference type="RuleBase" id="RU367023"/>
    </source>
</evidence>
<keyword evidence="8" id="KW-0319">Glycerol metabolism</keyword>
<dbReference type="AlphaFoldDB" id="A0A6G1S6R5"/>
<keyword evidence="6 14" id="KW-0808">Transferase</keyword>
<evidence type="ECO:0000256" key="7">
    <source>
        <dbReference type="ARBA" id="ARBA00022692"/>
    </source>
</evidence>
<dbReference type="GO" id="GO:0006071">
    <property type="term" value="P:glycerol metabolic process"/>
    <property type="evidence" value="ECO:0007669"/>
    <property type="project" value="UniProtKB-KW"/>
</dbReference>
<evidence type="ECO:0000256" key="9">
    <source>
        <dbReference type="ARBA" id="ARBA00022824"/>
    </source>
</evidence>
<name>A0A6G1S6R5_9ACAR</name>
<evidence type="ECO:0000256" key="11">
    <source>
        <dbReference type="ARBA" id="ARBA00023098"/>
    </source>
</evidence>
<keyword evidence="10 14" id="KW-1133">Transmembrane helix</keyword>
<dbReference type="PANTHER" id="PTHR12317">
    <property type="entry name" value="DIACYLGLYCEROL O-ACYLTRANSFERASE"/>
    <property type="match status" value="1"/>
</dbReference>
<dbReference type="GO" id="GO:0005789">
    <property type="term" value="C:endoplasmic reticulum membrane"/>
    <property type="evidence" value="ECO:0007669"/>
    <property type="project" value="UniProtKB-SubCell"/>
</dbReference>
<evidence type="ECO:0000256" key="1">
    <source>
        <dbReference type="ARBA" id="ARBA00004477"/>
    </source>
</evidence>
<evidence type="ECO:0000256" key="5">
    <source>
        <dbReference type="ARBA" id="ARBA00022516"/>
    </source>
</evidence>
<evidence type="ECO:0000256" key="13">
    <source>
        <dbReference type="ARBA" id="ARBA00023315"/>
    </source>
</evidence>
<reference evidence="16" key="1">
    <citation type="submission" date="2018-10" db="EMBL/GenBank/DDBJ databases">
        <title>Transcriptome assembly of Aceria tosichella (Wheat curl mite) Type 2.</title>
        <authorList>
            <person name="Scully E.D."/>
            <person name="Geib S.M."/>
            <person name="Palmer N.A."/>
            <person name="Gupta A.K."/>
            <person name="Sarath G."/>
            <person name="Tatineni S."/>
        </authorList>
    </citation>
    <scope>NUCLEOTIDE SEQUENCE</scope>
    <source>
        <strain evidence="16">LincolnNE</strain>
    </source>
</reference>
<sequence length="394" mass="45277">MAQSSTTNKRKNNNKNDDDNNNNNNDDNKSNGNRRKYLEIEPPVRENLSPALIYTCTVLYSLLPLASLVAFLTLVCLLFTKYWFITITYYSFLIFDAKTCNRGGRRWPSVYRARFWSYLAAYFPIKLRHSDTFKLDPNENYILNYHPHGIAAFGCVTTFATNGLNFSRLFPGIRSLFMVHETSFLVPIMRETFSLRGDCSVNSKSFDYILEKRWQMADGGGGARSLSRKQMDEARGNLLALCGGGLAEADLTDMETLRIVCANRKGFVKKSLIHGAHLIPCIAFGENSVFKKVNFKPGSLLYRLEKIWYQLFRFKHPIYFGHSLFFGNKGRGPVPYKRPITVVMGDPIHVDRVEQPSQEQIDELHAKYIARLKSMYEDNRTQLCNQFDTKLELV</sequence>
<keyword evidence="9 14" id="KW-0256">Endoplasmic reticulum</keyword>
<evidence type="ECO:0000256" key="15">
    <source>
        <dbReference type="SAM" id="MobiDB-lite"/>
    </source>
</evidence>
<dbReference type="Pfam" id="PF03982">
    <property type="entry name" value="DAGAT"/>
    <property type="match status" value="1"/>
</dbReference>
<comment type="subcellular location">
    <subcellularLocation>
        <location evidence="1 14">Endoplasmic reticulum membrane</location>
        <topology evidence="1 14">Multi-pass membrane protein</topology>
    </subcellularLocation>
</comment>
<dbReference type="GO" id="GO:0004144">
    <property type="term" value="F:diacylglycerol O-acyltransferase activity"/>
    <property type="evidence" value="ECO:0007669"/>
    <property type="project" value="TreeGrafter"/>
</dbReference>
<comment type="similarity">
    <text evidence="4 14">Belongs to the diacylglycerol acyltransferase family.</text>
</comment>
<keyword evidence="7 14" id="KW-0812">Transmembrane</keyword>
<comment type="pathway">
    <text evidence="2">Glycerolipid metabolism; triacylglycerol biosynthesis.</text>
</comment>
<dbReference type="EC" id="2.3.1.-" evidence="14"/>
<dbReference type="InterPro" id="IPR007130">
    <property type="entry name" value="DAGAT"/>
</dbReference>
<evidence type="ECO:0000256" key="3">
    <source>
        <dbReference type="ARBA" id="ARBA00005189"/>
    </source>
</evidence>
<evidence type="ECO:0000256" key="8">
    <source>
        <dbReference type="ARBA" id="ARBA00022798"/>
    </source>
</evidence>
<comment type="caution">
    <text evidence="14">Lacks conserved residue(s) required for the propagation of feature annotation.</text>
</comment>
<protein>
    <recommendedName>
        <fullName evidence="14">Acyltransferase</fullName>
        <ecNumber evidence="14">2.3.1.-</ecNumber>
    </recommendedName>
</protein>
<evidence type="ECO:0000256" key="2">
    <source>
        <dbReference type="ARBA" id="ARBA00004771"/>
    </source>
</evidence>
<gene>
    <name evidence="16" type="primary">AWAT2</name>
    <name evidence="16" type="ORF">g.9218</name>
</gene>
<dbReference type="CDD" id="cd07987">
    <property type="entry name" value="LPLAT_MGAT-like"/>
    <property type="match status" value="1"/>
</dbReference>
<evidence type="ECO:0000256" key="10">
    <source>
        <dbReference type="ARBA" id="ARBA00022989"/>
    </source>
</evidence>
<accession>A0A6G1S6R5</accession>
<dbReference type="PANTHER" id="PTHR12317:SF0">
    <property type="entry name" value="ACYLTRANSFERASE"/>
    <property type="match status" value="1"/>
</dbReference>
<keyword evidence="11" id="KW-0443">Lipid metabolism</keyword>
<dbReference type="GO" id="GO:0019432">
    <property type="term" value="P:triglyceride biosynthetic process"/>
    <property type="evidence" value="ECO:0007669"/>
    <property type="project" value="TreeGrafter"/>
</dbReference>
<keyword evidence="12 14" id="KW-0472">Membrane</keyword>
<evidence type="ECO:0000256" key="12">
    <source>
        <dbReference type="ARBA" id="ARBA00023136"/>
    </source>
</evidence>
<feature type="region of interest" description="Disordered" evidence="15">
    <location>
        <begin position="1"/>
        <end position="35"/>
    </location>
</feature>
<keyword evidence="5" id="KW-0444">Lipid biosynthesis</keyword>